<name>A0A061ARI5_CYBFA</name>
<evidence type="ECO:0000313" key="2">
    <source>
        <dbReference type="EMBL" id="CDR40262.1"/>
    </source>
</evidence>
<accession>A0A061ARI5</accession>
<dbReference type="VEuPathDB" id="FungiDB:BON22_2557"/>
<reference evidence="2" key="1">
    <citation type="journal article" date="2014" name="Genome Announc.">
        <title>Genome sequence of the yeast Cyberlindnera fabianii (Hansenula fabianii).</title>
        <authorList>
            <person name="Freel K.C."/>
            <person name="Sarilar V."/>
            <person name="Neuveglise C."/>
            <person name="Devillers H."/>
            <person name="Friedrich A."/>
            <person name="Schacherer J."/>
        </authorList>
    </citation>
    <scope>NUCLEOTIDE SEQUENCE</scope>
    <source>
        <strain evidence="2">YJS4271</strain>
    </source>
</reference>
<sequence>MSFQEMVQPEIHLENTGPEAADIQSGMSEQERFEKFVDGIQYLEDKCHQFSHNGVADFLTYKLGHLKGSDFEIANKDATGLYREVRDCCSNTMIYMNPIVCERPCLLYESRLVNDKGKPVTISYKDEDRRPDTPTTESYPFPPHILDRGHPDYFTISKGDLVKAFRSIRREVKKKLVSPITQTTGYKWVYTRSTYKNRVYFLYFSCFQDHKKDMVPSKFKHKSVLPIFEPQDCDSAISIGINIYSKKFVLQYVHKPHTRLLDIMCTLMLEMYDSNAEYRRQQHEEQKQQQLLEGLGGPETLPPLEHRCDGHHHDHGHLHYNHDHQH</sequence>
<dbReference type="AlphaFoldDB" id="A0A061ARI5"/>
<organism evidence="2">
    <name type="scientific">Cyberlindnera fabianii</name>
    <name type="common">Yeast</name>
    <name type="synonym">Hansenula fabianii</name>
    <dbReference type="NCBI Taxonomy" id="36022"/>
    <lineage>
        <taxon>Eukaryota</taxon>
        <taxon>Fungi</taxon>
        <taxon>Dikarya</taxon>
        <taxon>Ascomycota</taxon>
        <taxon>Saccharomycotina</taxon>
        <taxon>Saccharomycetes</taxon>
        <taxon>Phaffomycetales</taxon>
        <taxon>Phaffomycetaceae</taxon>
        <taxon>Cyberlindnera</taxon>
    </lineage>
</organism>
<feature type="region of interest" description="Disordered" evidence="1">
    <location>
        <begin position="279"/>
        <end position="326"/>
    </location>
</feature>
<evidence type="ECO:0000256" key="1">
    <source>
        <dbReference type="SAM" id="MobiDB-lite"/>
    </source>
</evidence>
<proteinExistence type="predicted"/>
<dbReference type="EMBL" id="LK052889">
    <property type="protein sequence ID" value="CDR40262.1"/>
    <property type="molecule type" value="Genomic_DNA"/>
</dbReference>
<protein>
    <submittedName>
        <fullName evidence="2">CYFA0S04e06887g1_1</fullName>
    </submittedName>
</protein>
<gene>
    <name evidence="2" type="ORF">CYFA0S_04e06887g</name>
</gene>
<dbReference type="OrthoDB" id="10579404at2759"/>
<feature type="compositionally biased region" description="Low complexity" evidence="1">
    <location>
        <begin position="288"/>
        <end position="303"/>
    </location>
</feature>